<evidence type="ECO:0000313" key="2">
    <source>
        <dbReference type="Proteomes" id="UP001243364"/>
    </source>
</evidence>
<protein>
    <submittedName>
        <fullName evidence="1">Uncharacterized protein</fullName>
    </submittedName>
</protein>
<organism evidence="1 2">
    <name type="scientific">Streptomyces achromogenes</name>
    <dbReference type="NCBI Taxonomy" id="67255"/>
    <lineage>
        <taxon>Bacteria</taxon>
        <taxon>Bacillati</taxon>
        <taxon>Actinomycetota</taxon>
        <taxon>Actinomycetes</taxon>
        <taxon>Kitasatosporales</taxon>
        <taxon>Streptomycetaceae</taxon>
        <taxon>Streptomyces</taxon>
    </lineage>
</organism>
<dbReference type="Proteomes" id="UP001243364">
    <property type="component" value="Unassembled WGS sequence"/>
</dbReference>
<dbReference type="EMBL" id="JAUSYA010000001">
    <property type="protein sequence ID" value="MDQ0681199.1"/>
    <property type="molecule type" value="Genomic_DNA"/>
</dbReference>
<accession>A0ABU0PS44</accession>
<name>A0ABU0PS44_STRAH</name>
<evidence type="ECO:0000313" key="1">
    <source>
        <dbReference type="EMBL" id="MDQ0681199.1"/>
    </source>
</evidence>
<proteinExistence type="predicted"/>
<dbReference type="RefSeq" id="WP_307039086.1">
    <property type="nucleotide sequence ID" value="NZ_JAUSYA010000001.1"/>
</dbReference>
<gene>
    <name evidence="1" type="ORF">QFZ56_000162</name>
</gene>
<comment type="caution">
    <text evidence="1">The sequence shown here is derived from an EMBL/GenBank/DDBJ whole genome shotgun (WGS) entry which is preliminary data.</text>
</comment>
<keyword evidence="2" id="KW-1185">Reference proteome</keyword>
<reference evidence="1 2" key="1">
    <citation type="submission" date="2023-07" db="EMBL/GenBank/DDBJ databases">
        <title>Comparative genomics of wheat-associated soil bacteria to identify genetic determinants of phenazine resistance.</title>
        <authorList>
            <person name="Mouncey N."/>
        </authorList>
    </citation>
    <scope>NUCLEOTIDE SEQUENCE [LARGE SCALE GENOMIC DNA]</scope>
    <source>
        <strain evidence="1 2">W4I19-2</strain>
    </source>
</reference>
<sequence>MVVAAGGDDTTVWTWDAATERQTGSRPFSARAGGLAMAPGRTAAGRLRHGLAVVAHG</sequence>